<evidence type="ECO:0000313" key="2">
    <source>
        <dbReference type="Proteomes" id="UP001162480"/>
    </source>
</evidence>
<accession>A0AA36AQ82</accession>
<keyword evidence="2" id="KW-1185">Reference proteome</keyword>
<proteinExistence type="predicted"/>
<evidence type="ECO:0000313" key="1">
    <source>
        <dbReference type="EMBL" id="CAI9720301.1"/>
    </source>
</evidence>
<dbReference type="Proteomes" id="UP001162480">
    <property type="component" value="Chromosome 3"/>
</dbReference>
<reference evidence="1" key="1">
    <citation type="submission" date="2023-08" db="EMBL/GenBank/DDBJ databases">
        <authorList>
            <person name="Alioto T."/>
            <person name="Alioto T."/>
            <person name="Gomez Garrido J."/>
        </authorList>
    </citation>
    <scope>NUCLEOTIDE SEQUENCE</scope>
</reference>
<organism evidence="1 2">
    <name type="scientific">Octopus vulgaris</name>
    <name type="common">Common octopus</name>
    <dbReference type="NCBI Taxonomy" id="6645"/>
    <lineage>
        <taxon>Eukaryota</taxon>
        <taxon>Metazoa</taxon>
        <taxon>Spiralia</taxon>
        <taxon>Lophotrochozoa</taxon>
        <taxon>Mollusca</taxon>
        <taxon>Cephalopoda</taxon>
        <taxon>Coleoidea</taxon>
        <taxon>Octopodiformes</taxon>
        <taxon>Octopoda</taxon>
        <taxon>Incirrata</taxon>
        <taxon>Octopodidae</taxon>
        <taxon>Octopus</taxon>
    </lineage>
</organism>
<dbReference type="AlphaFoldDB" id="A0AA36AQ82"/>
<protein>
    <submittedName>
        <fullName evidence="1">Uncharacterized protein</fullName>
    </submittedName>
</protein>
<name>A0AA36AQ82_OCTVU</name>
<gene>
    <name evidence="1" type="ORF">OCTVUL_1B009157</name>
</gene>
<dbReference type="EMBL" id="OX597816">
    <property type="protein sequence ID" value="CAI9720301.1"/>
    <property type="molecule type" value="Genomic_DNA"/>
</dbReference>
<sequence length="70" mass="8140">MECNSTRKYCFLLTIMSESSADSVFSEKDKELFNEDDLEKLLVIKSSLRNRLKDEKLSEKAGICKYLLNQ</sequence>